<dbReference type="PANTHER" id="PTHR32108">
    <property type="entry name" value="DNA-DIRECTED RNA POLYMERASE SUBUNIT ALPHA"/>
    <property type="match status" value="1"/>
</dbReference>
<feature type="compositionally biased region" description="Basic and acidic residues" evidence="1">
    <location>
        <begin position="261"/>
        <end position="299"/>
    </location>
</feature>
<gene>
    <name evidence="3" type="ORF">Fmac_026568</name>
</gene>
<dbReference type="SMART" id="SM00443">
    <property type="entry name" value="G_patch"/>
    <property type="match status" value="1"/>
</dbReference>
<dbReference type="Proteomes" id="UP001603857">
    <property type="component" value="Unassembled WGS sequence"/>
</dbReference>
<keyword evidence="4" id="KW-1185">Reference proteome</keyword>
<evidence type="ECO:0000313" key="4">
    <source>
        <dbReference type="Proteomes" id="UP001603857"/>
    </source>
</evidence>
<proteinExistence type="predicted"/>
<organism evidence="3 4">
    <name type="scientific">Flemingia macrophylla</name>
    <dbReference type="NCBI Taxonomy" id="520843"/>
    <lineage>
        <taxon>Eukaryota</taxon>
        <taxon>Viridiplantae</taxon>
        <taxon>Streptophyta</taxon>
        <taxon>Embryophyta</taxon>
        <taxon>Tracheophyta</taxon>
        <taxon>Spermatophyta</taxon>
        <taxon>Magnoliopsida</taxon>
        <taxon>eudicotyledons</taxon>
        <taxon>Gunneridae</taxon>
        <taxon>Pentapetalae</taxon>
        <taxon>rosids</taxon>
        <taxon>fabids</taxon>
        <taxon>Fabales</taxon>
        <taxon>Fabaceae</taxon>
        <taxon>Papilionoideae</taxon>
        <taxon>50 kb inversion clade</taxon>
        <taxon>NPAAA clade</taxon>
        <taxon>indigoferoid/millettioid clade</taxon>
        <taxon>Phaseoleae</taxon>
        <taxon>Flemingia</taxon>
    </lineage>
</organism>
<protein>
    <recommendedName>
        <fullName evidence="2">G-patch domain-containing protein</fullName>
    </recommendedName>
</protein>
<accession>A0ABD1LF84</accession>
<dbReference type="InterPro" id="IPR000467">
    <property type="entry name" value="G_patch_dom"/>
</dbReference>
<comment type="caution">
    <text evidence="3">The sequence shown here is derived from an EMBL/GenBank/DDBJ whole genome shotgun (WGS) entry which is preliminary data.</text>
</comment>
<dbReference type="PROSITE" id="PS50174">
    <property type="entry name" value="G_PATCH"/>
    <property type="match status" value="1"/>
</dbReference>
<feature type="domain" description="G-patch" evidence="2">
    <location>
        <begin position="217"/>
        <end position="263"/>
    </location>
</feature>
<evidence type="ECO:0000256" key="1">
    <source>
        <dbReference type="SAM" id="MobiDB-lite"/>
    </source>
</evidence>
<feature type="compositionally biased region" description="Basic residues" evidence="1">
    <location>
        <begin position="300"/>
        <end position="312"/>
    </location>
</feature>
<evidence type="ECO:0000313" key="3">
    <source>
        <dbReference type="EMBL" id="KAL2322189.1"/>
    </source>
</evidence>
<name>A0ABD1LF84_9FABA</name>
<feature type="region of interest" description="Disordered" evidence="1">
    <location>
        <begin position="235"/>
        <end position="335"/>
    </location>
</feature>
<evidence type="ECO:0000259" key="2">
    <source>
        <dbReference type="PROSITE" id="PS50174"/>
    </source>
</evidence>
<dbReference type="EMBL" id="JBGMDY010000009">
    <property type="protein sequence ID" value="KAL2322189.1"/>
    <property type="molecule type" value="Genomic_DNA"/>
</dbReference>
<sequence length="335" mass="37461">MHANDSAQGRLVNSTVGYQGQQRGRLQHQAIMYSLAKSFPLRVKQEPHRKALLKVLKEAYVPHSISQEKFEGIVSHITANDHLTFIDEEIPPEGANNNKPLHIFVKCKKYLISKELVDNGSSLNVMSMHTLEQVMDITPAYSYLLGRPWIHDAKVVPSTLHQKIKFVVSDKLVTVQVEDDMLISKPPALPYMDVAKEAIETSFQALEIANVEKFPCDMKMVARMLTKTGYQPGQGLCKNSQGIIEPPIIRDSPRRQGLGYDSDKDRNSAGKEVPPRRSLDQIFRKAEKEKQKPAKDKGLGKRKGKAPGKKPTKGATQKLGYGPLGIPQRGLPRQN</sequence>
<dbReference type="AlphaFoldDB" id="A0ABD1LF84"/>
<dbReference type="PANTHER" id="PTHR32108:SF9">
    <property type="entry name" value="REVERSE TRANSCRIPTASE RNASE H-LIKE DOMAIN-CONTAINING PROTEIN"/>
    <property type="match status" value="1"/>
</dbReference>
<reference evidence="3 4" key="1">
    <citation type="submission" date="2024-08" db="EMBL/GenBank/DDBJ databases">
        <title>Insights into the chromosomal genome structure of Flemingia macrophylla.</title>
        <authorList>
            <person name="Ding Y."/>
            <person name="Zhao Y."/>
            <person name="Bi W."/>
            <person name="Wu M."/>
            <person name="Zhao G."/>
            <person name="Gong Y."/>
            <person name="Li W."/>
            <person name="Zhang P."/>
        </authorList>
    </citation>
    <scope>NUCLEOTIDE SEQUENCE [LARGE SCALE GENOMIC DNA]</scope>
    <source>
        <strain evidence="3">DYQJB</strain>
        <tissue evidence="3">Leaf</tissue>
    </source>
</reference>
<dbReference type="Pfam" id="PF01585">
    <property type="entry name" value="G-patch"/>
    <property type="match status" value="1"/>
</dbReference>